<dbReference type="SUPFAM" id="SSF52540">
    <property type="entry name" value="P-loop containing nucleoside triphosphate hydrolases"/>
    <property type="match status" value="1"/>
</dbReference>
<dbReference type="InterPro" id="IPR027417">
    <property type="entry name" value="P-loop_NTPase"/>
</dbReference>
<dbReference type="InterPro" id="IPR027351">
    <property type="entry name" value="(+)RNA_virus_helicase_core_dom"/>
</dbReference>
<reference evidence="2 3" key="1">
    <citation type="journal article" date="2020" name="Biotechnol. Biofuels">
        <title>New insights from the biogas microbiome by comprehensive genome-resolved metagenomics of nearly 1600 species originating from multiple anaerobic digesters.</title>
        <authorList>
            <person name="Campanaro S."/>
            <person name="Treu L."/>
            <person name="Rodriguez-R L.M."/>
            <person name="Kovalovszki A."/>
            <person name="Ziels R.M."/>
            <person name="Maus I."/>
            <person name="Zhu X."/>
            <person name="Kougias P.G."/>
            <person name="Basile A."/>
            <person name="Luo G."/>
            <person name="Schluter A."/>
            <person name="Konstantinidis K.T."/>
            <person name="Angelidaki I."/>
        </authorList>
    </citation>
    <scope>NUCLEOTIDE SEQUENCE [LARGE SCALE GENOMIC DNA]</scope>
    <source>
        <strain evidence="2">AS23ysBPME_34</strain>
    </source>
</reference>
<dbReference type="PANTHER" id="PTHR11070">
    <property type="entry name" value="UVRD / RECB / PCRA DNA HELICASE FAMILY MEMBER"/>
    <property type="match status" value="1"/>
</dbReference>
<evidence type="ECO:0000313" key="2">
    <source>
        <dbReference type="EMBL" id="NLJ19213.1"/>
    </source>
</evidence>
<gene>
    <name evidence="2" type="ORF">GX355_10175</name>
</gene>
<evidence type="ECO:0000313" key="3">
    <source>
        <dbReference type="Proteomes" id="UP000541058"/>
    </source>
</evidence>
<organism evidence="2 3">
    <name type="scientific">Globicatella sulfidifaciens</name>
    <dbReference type="NCBI Taxonomy" id="136093"/>
    <lineage>
        <taxon>Bacteria</taxon>
        <taxon>Bacillati</taxon>
        <taxon>Bacillota</taxon>
        <taxon>Bacilli</taxon>
        <taxon>Lactobacillales</taxon>
        <taxon>Aerococcaceae</taxon>
        <taxon>Globicatella</taxon>
    </lineage>
</organism>
<keyword evidence="2" id="KW-0347">Helicase</keyword>
<dbReference type="Gene3D" id="3.40.50.300">
    <property type="entry name" value="P-loop containing nucleotide triphosphate hydrolases"/>
    <property type="match status" value="2"/>
</dbReference>
<keyword evidence="2" id="KW-0067">ATP-binding</keyword>
<name>A0A7X8H0Y4_9LACT</name>
<protein>
    <submittedName>
        <fullName evidence="2">UvrD-helicase domain-containing protein</fullName>
    </submittedName>
</protein>
<dbReference type="GO" id="GO:0003677">
    <property type="term" value="F:DNA binding"/>
    <property type="evidence" value="ECO:0007669"/>
    <property type="project" value="InterPro"/>
</dbReference>
<dbReference type="PANTHER" id="PTHR11070:SF2">
    <property type="entry name" value="ATP-DEPENDENT DNA HELICASE SRS2"/>
    <property type="match status" value="1"/>
</dbReference>
<sequence length="380" mass="43695">MMQYSRRIIKAAAGTGKTTTLIEEAVKAYTDEKVLYLTYTNANLDSMKKDLIDSVGIIPNNIKCKTWTEFLLNDIVRPYRKVMTGPEIKGINFCKLGEIPRLRGVRADNWKYYYDFHGNLYYERLAQLSYKILNSSSNVIERLESIYKTVLVDEIQDMVGYDLKILEALYKAKVNLIIVGDHRQSTYSTNAGTFLSKYRGINIFNFFKEELNHEEFETSELCHRCPQVVCDLANTLYDDLNLKSAKSNESLEDDVGAFVVSKDNIIEFIEQYKPTILYYNITALNKFKTMLNKNLNFDSITFGRSKGLSFENVLIIPTKEMENHIANGEHKMSHQTLAQFYVAITRSKNSIGILSDKLPYFECLTSWQDTTKNLEVGTVT</sequence>
<dbReference type="GO" id="GO:0043138">
    <property type="term" value="F:3'-5' DNA helicase activity"/>
    <property type="evidence" value="ECO:0007669"/>
    <property type="project" value="TreeGrafter"/>
</dbReference>
<evidence type="ECO:0000259" key="1">
    <source>
        <dbReference type="Pfam" id="PF01443"/>
    </source>
</evidence>
<proteinExistence type="predicted"/>
<keyword evidence="2" id="KW-0378">Hydrolase</keyword>
<accession>A0A7X8H0Y4</accession>
<dbReference type="InterPro" id="IPR000212">
    <property type="entry name" value="DNA_helicase_UvrD/REP"/>
</dbReference>
<dbReference type="AlphaFoldDB" id="A0A7X8H0Y4"/>
<dbReference type="GO" id="GO:0000725">
    <property type="term" value="P:recombinational repair"/>
    <property type="evidence" value="ECO:0007669"/>
    <property type="project" value="TreeGrafter"/>
</dbReference>
<dbReference type="RefSeq" id="WP_276649596.1">
    <property type="nucleotide sequence ID" value="NZ_JAAYSM010000368.1"/>
</dbReference>
<keyword evidence="2" id="KW-0547">Nucleotide-binding</keyword>
<dbReference type="Proteomes" id="UP000541058">
    <property type="component" value="Unassembled WGS sequence"/>
</dbReference>
<dbReference type="Pfam" id="PF01443">
    <property type="entry name" value="Viral_helicase1"/>
    <property type="match status" value="1"/>
</dbReference>
<feature type="domain" description="(+)RNA virus helicase C-terminal" evidence="1">
    <location>
        <begin position="146"/>
        <end position="354"/>
    </location>
</feature>
<comment type="caution">
    <text evidence="2">The sequence shown here is derived from an EMBL/GenBank/DDBJ whole genome shotgun (WGS) entry which is preliminary data.</text>
</comment>
<dbReference type="EMBL" id="JAAYSM010000368">
    <property type="protein sequence ID" value="NLJ19213.1"/>
    <property type="molecule type" value="Genomic_DNA"/>
</dbReference>
<dbReference type="GO" id="GO:0005524">
    <property type="term" value="F:ATP binding"/>
    <property type="evidence" value="ECO:0007669"/>
    <property type="project" value="InterPro"/>
</dbReference>